<dbReference type="Pfam" id="PF13489">
    <property type="entry name" value="Methyltransf_23"/>
    <property type="match status" value="1"/>
</dbReference>
<dbReference type="RefSeq" id="WP_085882783.1">
    <property type="nucleotide sequence ID" value="NZ_FWFR01000001.1"/>
</dbReference>
<proteinExistence type="predicted"/>
<sequence>MSEHTVSWCDHAGRVVDSVAEYDIIDCRACGFRHVVPLPDADALDSFYRQQFYAEEKPNYLAHAEADAEWIAVACRDRLASCAAILGPGRRRLLDIGSGPGHFLKTAGELGWAAIGVEPGAQAVGYSRGLGLDVREGFFDDAMADGLGQFDLVHLSFVLEHIPDPAALIGRARRVLAPGGLILVTVPNDYNDLQDALQRGRGYKPWWLVPPHHLNYFDFESLTGFLARQGFEIAERSTGFPMELFLLMGENYVGDDEAGRRCHARRKAFDMAFEEAGLGNVRSRLYKALAAAGFGREAVVIGRAA</sequence>
<dbReference type="AlphaFoldDB" id="A0A1Y5SDQ2"/>
<dbReference type="GO" id="GO:0032259">
    <property type="term" value="P:methylation"/>
    <property type="evidence" value="ECO:0007669"/>
    <property type="project" value="UniProtKB-KW"/>
</dbReference>
<dbReference type="PANTHER" id="PTHR43861">
    <property type="entry name" value="TRANS-ACONITATE 2-METHYLTRANSFERASE-RELATED"/>
    <property type="match status" value="1"/>
</dbReference>
<reference evidence="1 2" key="1">
    <citation type="submission" date="2017-03" db="EMBL/GenBank/DDBJ databases">
        <authorList>
            <person name="Afonso C.L."/>
            <person name="Miller P.J."/>
            <person name="Scott M.A."/>
            <person name="Spackman E."/>
            <person name="Goraichik I."/>
            <person name="Dimitrov K.M."/>
            <person name="Suarez D.L."/>
            <person name="Swayne D.E."/>
        </authorList>
    </citation>
    <scope>NUCLEOTIDE SEQUENCE [LARGE SCALE GENOMIC DNA]</scope>
    <source>
        <strain evidence="1 2">CECT 7691</strain>
    </source>
</reference>
<dbReference type="Gene3D" id="3.40.50.150">
    <property type="entry name" value="Vaccinia Virus protein VP39"/>
    <property type="match status" value="1"/>
</dbReference>
<name>A0A1Y5SDQ2_9PROT</name>
<dbReference type="InterPro" id="IPR029063">
    <property type="entry name" value="SAM-dependent_MTases_sf"/>
</dbReference>
<protein>
    <submittedName>
        <fullName evidence="1">Putative methyltransferase</fullName>
        <ecNumber evidence="1">2.1.1.-</ecNumber>
    </submittedName>
</protein>
<dbReference type="EC" id="2.1.1.-" evidence="1"/>
<dbReference type="CDD" id="cd02440">
    <property type="entry name" value="AdoMet_MTases"/>
    <property type="match status" value="1"/>
</dbReference>
<keyword evidence="1" id="KW-0808">Transferase</keyword>
<accession>A0A1Y5SDQ2</accession>
<dbReference type="SUPFAM" id="SSF53335">
    <property type="entry name" value="S-adenosyl-L-methionine-dependent methyltransferases"/>
    <property type="match status" value="1"/>
</dbReference>
<dbReference type="InParanoid" id="A0A1Y5SDQ2"/>
<evidence type="ECO:0000313" key="1">
    <source>
        <dbReference type="EMBL" id="SLN38346.1"/>
    </source>
</evidence>
<organism evidence="1 2">
    <name type="scientific">Oceanibacterium hippocampi</name>
    <dbReference type="NCBI Taxonomy" id="745714"/>
    <lineage>
        <taxon>Bacteria</taxon>
        <taxon>Pseudomonadati</taxon>
        <taxon>Pseudomonadota</taxon>
        <taxon>Alphaproteobacteria</taxon>
        <taxon>Sneathiellales</taxon>
        <taxon>Sneathiellaceae</taxon>
        <taxon>Oceanibacterium</taxon>
    </lineage>
</organism>
<evidence type="ECO:0000313" key="2">
    <source>
        <dbReference type="Proteomes" id="UP000193200"/>
    </source>
</evidence>
<dbReference type="GO" id="GO:0008168">
    <property type="term" value="F:methyltransferase activity"/>
    <property type="evidence" value="ECO:0007669"/>
    <property type="project" value="UniProtKB-KW"/>
</dbReference>
<keyword evidence="1" id="KW-0489">Methyltransferase</keyword>
<dbReference type="EMBL" id="FWFR01000001">
    <property type="protein sequence ID" value="SLN38346.1"/>
    <property type="molecule type" value="Genomic_DNA"/>
</dbReference>
<dbReference type="OrthoDB" id="7342932at2"/>
<gene>
    <name evidence="1" type="ORF">OCH7691_01579</name>
</gene>
<dbReference type="Proteomes" id="UP000193200">
    <property type="component" value="Unassembled WGS sequence"/>
</dbReference>
<keyword evidence="2" id="KW-1185">Reference proteome</keyword>